<proteinExistence type="predicted"/>
<accession>A0ABY7IYS6</accession>
<dbReference type="RefSeq" id="WP_277411195.1">
    <property type="nucleotide sequence ID" value="NZ_CP114203.1"/>
</dbReference>
<evidence type="ECO:0000256" key="1">
    <source>
        <dbReference type="SAM" id="MobiDB-lite"/>
    </source>
</evidence>
<organism evidence="2 3">
    <name type="scientific">Streptomyces nigrescens</name>
    <dbReference type="NCBI Taxonomy" id="1920"/>
    <lineage>
        <taxon>Bacteria</taxon>
        <taxon>Bacillati</taxon>
        <taxon>Actinomycetota</taxon>
        <taxon>Actinomycetes</taxon>
        <taxon>Kitasatosporales</taxon>
        <taxon>Streptomycetaceae</taxon>
        <taxon>Streptomyces</taxon>
    </lineage>
</organism>
<reference evidence="2 3" key="1">
    <citation type="submission" date="2022-12" db="EMBL/GenBank/DDBJ databases">
        <authorList>
            <person name="Ruckert C."/>
            <person name="Busche T."/>
            <person name="Kalinowski J."/>
            <person name="Wittmann C."/>
        </authorList>
    </citation>
    <scope>NUCLEOTIDE SEQUENCE [LARGE SCALE GENOMIC DNA]</scope>
    <source>
        <strain evidence="2 3">DSM 40276</strain>
    </source>
</reference>
<evidence type="ECO:0000313" key="2">
    <source>
        <dbReference type="EMBL" id="WAU04080.1"/>
    </source>
</evidence>
<gene>
    <name evidence="2" type="ORF">STRNI_002311</name>
</gene>
<dbReference type="EMBL" id="CP114203">
    <property type="protein sequence ID" value="WAU04080.1"/>
    <property type="molecule type" value="Genomic_DNA"/>
</dbReference>
<name>A0ABY7IYS6_STRNI</name>
<protein>
    <recommendedName>
        <fullName evidence="4">ESX secretion-associated protein EspG</fullName>
    </recommendedName>
</protein>
<feature type="compositionally biased region" description="Low complexity" evidence="1">
    <location>
        <begin position="241"/>
        <end position="250"/>
    </location>
</feature>
<feature type="region of interest" description="Disordered" evidence="1">
    <location>
        <begin position="229"/>
        <end position="250"/>
    </location>
</feature>
<evidence type="ECO:0008006" key="4">
    <source>
        <dbReference type="Google" id="ProtNLM"/>
    </source>
</evidence>
<keyword evidence="3" id="KW-1185">Reference proteome</keyword>
<evidence type="ECO:0000313" key="3">
    <source>
        <dbReference type="Proteomes" id="UP001210169"/>
    </source>
</evidence>
<dbReference type="GeneID" id="301331488"/>
<sequence length="250" mass="26738">MHDHENSERLASYADVLASELPDSWTSTYHPPEDKDDLGELADRIWDLDLVAESLAHHPLQQAAVLTRSDGAQLAVLHRHDERDGFLIAAVAPRDLPDEAYRDTREPNGIALTDDPFLGAEQVAGDLLARYDLALTQARHNAAQSVQPSQADRVVLTWQPDGGLAASPVGEKASSVLAANGFVRDSAGVYRLNGDDTLTQARAVRETGRQLDALGIDTALQHPSGLIAPAATPAVAPPTPASRASTTRAR</sequence>
<dbReference type="Proteomes" id="UP001210169">
    <property type="component" value="Chromosome"/>
</dbReference>